<evidence type="ECO:0000256" key="1">
    <source>
        <dbReference type="SAM" id="MobiDB-lite"/>
    </source>
</evidence>
<protein>
    <submittedName>
        <fullName evidence="2">Uncharacterized protein</fullName>
    </submittedName>
</protein>
<sequence length="228" mass="25088">MRPFIWRSNDEWTGQPDSTPPKKEGIFEGCMVARTLSEHVALLGMVKVESFKPSATPQGALMMAILAVLRALFCSISGEIQETGKESHFSKDNWGDYPIKTSVPNEPDQIAARATIFKARITKLTEQEWAVIMSTAAAFVGKKKKQAMAEAVADSSSASGPALRMTEEEKKAYDEELSHQSIKCLSKVNTGLSKSVLSFVRKPTGLLKDETSFSLFSLFWSFGLLKDA</sequence>
<organism evidence="2 3">
    <name type="scientific">Gymnopilus junonius</name>
    <name type="common">Spectacular rustgill mushroom</name>
    <name type="synonym">Gymnopilus spectabilis subsp. junonius</name>
    <dbReference type="NCBI Taxonomy" id="109634"/>
    <lineage>
        <taxon>Eukaryota</taxon>
        <taxon>Fungi</taxon>
        <taxon>Dikarya</taxon>
        <taxon>Basidiomycota</taxon>
        <taxon>Agaricomycotina</taxon>
        <taxon>Agaricomycetes</taxon>
        <taxon>Agaricomycetidae</taxon>
        <taxon>Agaricales</taxon>
        <taxon>Agaricineae</taxon>
        <taxon>Hymenogastraceae</taxon>
        <taxon>Gymnopilus</taxon>
    </lineage>
</organism>
<keyword evidence="3" id="KW-1185">Reference proteome</keyword>
<dbReference type="OrthoDB" id="3237371at2759"/>
<name>A0A9P5TFG0_GYMJU</name>
<dbReference type="Proteomes" id="UP000724874">
    <property type="component" value="Unassembled WGS sequence"/>
</dbReference>
<feature type="region of interest" description="Disordered" evidence="1">
    <location>
        <begin position="1"/>
        <end position="23"/>
    </location>
</feature>
<accession>A0A9P5TFG0</accession>
<reference evidence="2" key="1">
    <citation type="submission" date="2020-11" db="EMBL/GenBank/DDBJ databases">
        <authorList>
            <consortium name="DOE Joint Genome Institute"/>
            <person name="Ahrendt S."/>
            <person name="Riley R."/>
            <person name="Andreopoulos W."/>
            <person name="LaButti K."/>
            <person name="Pangilinan J."/>
            <person name="Ruiz-duenas F.J."/>
            <person name="Barrasa J.M."/>
            <person name="Sanchez-Garcia M."/>
            <person name="Camarero S."/>
            <person name="Miyauchi S."/>
            <person name="Serrano A."/>
            <person name="Linde D."/>
            <person name="Babiker R."/>
            <person name="Drula E."/>
            <person name="Ayuso-Fernandez I."/>
            <person name="Pacheco R."/>
            <person name="Padilla G."/>
            <person name="Ferreira P."/>
            <person name="Barriuso J."/>
            <person name="Kellner H."/>
            <person name="Castanera R."/>
            <person name="Alfaro M."/>
            <person name="Ramirez L."/>
            <person name="Pisabarro A.G."/>
            <person name="Kuo A."/>
            <person name="Tritt A."/>
            <person name="Lipzen A."/>
            <person name="He G."/>
            <person name="Yan M."/>
            <person name="Ng V."/>
            <person name="Cullen D."/>
            <person name="Martin F."/>
            <person name="Rosso M.-N."/>
            <person name="Henrissat B."/>
            <person name="Hibbett D."/>
            <person name="Martinez A.T."/>
            <person name="Grigoriev I.V."/>
        </authorList>
    </citation>
    <scope>NUCLEOTIDE SEQUENCE</scope>
    <source>
        <strain evidence="2">AH 44721</strain>
    </source>
</reference>
<dbReference type="AlphaFoldDB" id="A0A9P5TFG0"/>
<proteinExistence type="predicted"/>
<evidence type="ECO:0000313" key="3">
    <source>
        <dbReference type="Proteomes" id="UP000724874"/>
    </source>
</evidence>
<dbReference type="EMBL" id="JADNYJ010000445">
    <property type="protein sequence ID" value="KAF8869418.1"/>
    <property type="molecule type" value="Genomic_DNA"/>
</dbReference>
<gene>
    <name evidence="2" type="ORF">CPB84DRAFT_1804426</name>
</gene>
<comment type="caution">
    <text evidence="2">The sequence shown here is derived from an EMBL/GenBank/DDBJ whole genome shotgun (WGS) entry which is preliminary data.</text>
</comment>
<evidence type="ECO:0000313" key="2">
    <source>
        <dbReference type="EMBL" id="KAF8869418.1"/>
    </source>
</evidence>